<gene>
    <name evidence="2" type="ORF">ACFL27_24775</name>
</gene>
<proteinExistence type="predicted"/>
<sequence length="195" mass="22945">MKTKATYRIYIFFLLFIFSLLSTECQTTMTEVKVNSVSLTQEKDENNATVTFMRPSKDGFMRLSIWDSKNFVGILNTKNYVKYKTTPGEHFFMIRTARWYYIVANLEKAKNYYIVINFNQLKPIIPAQKGKTSERELLDWIIKGKRVAINPKAKLENFINPRKDHVQLSLEVFLCNYKRGSNLIKYEVLNPDDGW</sequence>
<name>A0ABV6Z4S8_UNCC1</name>
<evidence type="ECO:0000313" key="3">
    <source>
        <dbReference type="Proteomes" id="UP001594351"/>
    </source>
</evidence>
<comment type="caution">
    <text evidence="2">The sequence shown here is derived from an EMBL/GenBank/DDBJ whole genome shotgun (WGS) entry which is preliminary data.</text>
</comment>
<dbReference type="EMBL" id="JBHPBY010000498">
    <property type="protein sequence ID" value="MFC1853424.1"/>
    <property type="molecule type" value="Genomic_DNA"/>
</dbReference>
<feature type="chain" id="PRO_5047459795" description="DUF2846 domain-containing protein" evidence="1">
    <location>
        <begin position="23"/>
        <end position="195"/>
    </location>
</feature>
<protein>
    <recommendedName>
        <fullName evidence="4">DUF2846 domain-containing protein</fullName>
    </recommendedName>
</protein>
<keyword evidence="3" id="KW-1185">Reference proteome</keyword>
<accession>A0ABV6Z4S8</accession>
<organism evidence="2 3">
    <name type="scientific">candidate division CSSED10-310 bacterium</name>
    <dbReference type="NCBI Taxonomy" id="2855610"/>
    <lineage>
        <taxon>Bacteria</taxon>
        <taxon>Bacteria division CSSED10-310</taxon>
    </lineage>
</organism>
<evidence type="ECO:0000313" key="2">
    <source>
        <dbReference type="EMBL" id="MFC1853424.1"/>
    </source>
</evidence>
<dbReference type="Proteomes" id="UP001594351">
    <property type="component" value="Unassembled WGS sequence"/>
</dbReference>
<feature type="signal peptide" evidence="1">
    <location>
        <begin position="1"/>
        <end position="22"/>
    </location>
</feature>
<evidence type="ECO:0008006" key="4">
    <source>
        <dbReference type="Google" id="ProtNLM"/>
    </source>
</evidence>
<evidence type="ECO:0000256" key="1">
    <source>
        <dbReference type="SAM" id="SignalP"/>
    </source>
</evidence>
<reference evidence="2 3" key="1">
    <citation type="submission" date="2024-09" db="EMBL/GenBank/DDBJ databases">
        <title>Laminarin stimulates single cell rates of sulfate reduction while oxygen inhibits transcriptomic activity in coastal marine sediment.</title>
        <authorList>
            <person name="Lindsay M."/>
            <person name="Orcutt B."/>
            <person name="Emerson D."/>
            <person name="Stepanauskas R."/>
            <person name="D'Angelo T."/>
        </authorList>
    </citation>
    <scope>NUCLEOTIDE SEQUENCE [LARGE SCALE GENOMIC DNA]</scope>
    <source>
        <strain evidence="2">SAG AM-311-K15</strain>
    </source>
</reference>
<keyword evidence="1" id="KW-0732">Signal</keyword>